<dbReference type="InterPro" id="IPR010071">
    <property type="entry name" value="AA_adenyl_dom"/>
</dbReference>
<dbReference type="InterPro" id="IPR025110">
    <property type="entry name" value="AMP-bd_C"/>
</dbReference>
<accession>A0ABV4YFD1</accession>
<comment type="cofactor">
    <cofactor evidence="1">
        <name>pantetheine 4'-phosphate</name>
        <dbReference type="ChEBI" id="CHEBI:47942"/>
    </cofactor>
</comment>
<keyword evidence="3" id="KW-0597">Phosphoprotein</keyword>
<dbReference type="CDD" id="cd05930">
    <property type="entry name" value="A_NRPS"/>
    <property type="match status" value="1"/>
</dbReference>
<dbReference type="SUPFAM" id="SSF52777">
    <property type="entry name" value="CoA-dependent acyltransferases"/>
    <property type="match status" value="2"/>
</dbReference>
<dbReference type="InterPro" id="IPR023213">
    <property type="entry name" value="CAT-like_dom_sf"/>
</dbReference>
<dbReference type="SUPFAM" id="SSF47336">
    <property type="entry name" value="ACP-like"/>
    <property type="match status" value="1"/>
</dbReference>
<feature type="domain" description="Carrier" evidence="4">
    <location>
        <begin position="1052"/>
        <end position="1127"/>
    </location>
</feature>
<dbReference type="InterPro" id="IPR036736">
    <property type="entry name" value="ACP-like_sf"/>
</dbReference>
<dbReference type="EMBL" id="JBHFNS010000075">
    <property type="protein sequence ID" value="MFB2937532.1"/>
    <property type="molecule type" value="Genomic_DNA"/>
</dbReference>
<dbReference type="InterPro" id="IPR020845">
    <property type="entry name" value="AMP-binding_CS"/>
</dbReference>
<dbReference type="InterPro" id="IPR001031">
    <property type="entry name" value="Thioesterase"/>
</dbReference>
<dbReference type="Gene3D" id="1.10.1200.10">
    <property type="entry name" value="ACP-like"/>
    <property type="match status" value="1"/>
</dbReference>
<dbReference type="CDD" id="cd19531">
    <property type="entry name" value="LCL_NRPS-like"/>
    <property type="match status" value="1"/>
</dbReference>
<dbReference type="Gene3D" id="3.30.559.10">
    <property type="entry name" value="Chloramphenicol acetyltransferase-like domain"/>
    <property type="match status" value="1"/>
</dbReference>
<dbReference type="Pfam" id="PF00550">
    <property type="entry name" value="PP-binding"/>
    <property type="match status" value="1"/>
</dbReference>
<dbReference type="InterPro" id="IPR045851">
    <property type="entry name" value="AMP-bd_C_sf"/>
</dbReference>
<dbReference type="InterPro" id="IPR044894">
    <property type="entry name" value="TubC_N_sf"/>
</dbReference>
<reference evidence="5 6" key="1">
    <citation type="submission" date="2024-09" db="EMBL/GenBank/DDBJ databases">
        <title>Floridaenema gen nov. (Aerosakkonemataceae, Aerosakkonematales ord. nov., Cyanobacteria) from benthic tropical and subtropical fresh waters, with the description of four new species.</title>
        <authorList>
            <person name="Moretto J.A."/>
            <person name="Berthold D.E."/>
            <person name="Lefler F.W."/>
            <person name="Huang I.-S."/>
            <person name="Laughinghouse H. IV."/>
        </authorList>
    </citation>
    <scope>NUCLEOTIDE SEQUENCE [LARGE SCALE GENOMIC DNA]</scope>
    <source>
        <strain evidence="5 6">BLCC-F154</strain>
    </source>
</reference>
<dbReference type="SUPFAM" id="SSF56801">
    <property type="entry name" value="Acetyl-CoA synthetase-like"/>
    <property type="match status" value="1"/>
</dbReference>
<keyword evidence="2" id="KW-0596">Phosphopantetheine</keyword>
<dbReference type="Pfam" id="PF00501">
    <property type="entry name" value="AMP-binding"/>
    <property type="match status" value="1"/>
</dbReference>
<dbReference type="Gene3D" id="1.10.10.1830">
    <property type="entry name" value="Non-ribosomal peptide synthase, adenylation domain"/>
    <property type="match status" value="1"/>
</dbReference>
<dbReference type="InterPro" id="IPR001242">
    <property type="entry name" value="Condensation_dom"/>
</dbReference>
<evidence type="ECO:0000313" key="5">
    <source>
        <dbReference type="EMBL" id="MFB2937532.1"/>
    </source>
</evidence>
<dbReference type="InterPro" id="IPR029058">
    <property type="entry name" value="AB_hydrolase_fold"/>
</dbReference>
<protein>
    <submittedName>
        <fullName evidence="5">Amino acid adenylation domain-containing protein</fullName>
    </submittedName>
</protein>
<dbReference type="Gene3D" id="3.40.50.1820">
    <property type="entry name" value="alpha/beta hydrolase"/>
    <property type="match status" value="1"/>
</dbReference>
<dbReference type="InterPro" id="IPR041464">
    <property type="entry name" value="TubC_N"/>
</dbReference>
<keyword evidence="6" id="KW-1185">Reference proteome</keyword>
<dbReference type="InterPro" id="IPR009081">
    <property type="entry name" value="PP-bd_ACP"/>
</dbReference>
<dbReference type="Pfam" id="PF00668">
    <property type="entry name" value="Condensation"/>
    <property type="match status" value="1"/>
</dbReference>
<dbReference type="SMART" id="SM00823">
    <property type="entry name" value="PKS_PP"/>
    <property type="match status" value="1"/>
</dbReference>
<dbReference type="InterPro" id="IPR020806">
    <property type="entry name" value="PKS_PP-bd"/>
</dbReference>
<dbReference type="PROSITE" id="PS00455">
    <property type="entry name" value="AMP_BINDING"/>
    <property type="match status" value="1"/>
</dbReference>
<gene>
    <name evidence="5" type="ORF">ACE1B6_19970</name>
</gene>
<dbReference type="Gene3D" id="3.30.300.30">
    <property type="match status" value="1"/>
</dbReference>
<evidence type="ECO:0000256" key="2">
    <source>
        <dbReference type="ARBA" id="ARBA00022450"/>
    </source>
</evidence>
<dbReference type="InterPro" id="IPR000873">
    <property type="entry name" value="AMP-dep_synth/lig_dom"/>
</dbReference>
<dbReference type="RefSeq" id="WP_413259018.1">
    <property type="nucleotide sequence ID" value="NZ_JBHFNS010000075.1"/>
</dbReference>
<dbReference type="SUPFAM" id="SSF53474">
    <property type="entry name" value="alpha/beta-Hydrolases"/>
    <property type="match status" value="1"/>
</dbReference>
<dbReference type="Proteomes" id="UP001576776">
    <property type="component" value="Unassembled WGS sequence"/>
</dbReference>
<dbReference type="PANTHER" id="PTHR45527">
    <property type="entry name" value="NONRIBOSOMAL PEPTIDE SYNTHETASE"/>
    <property type="match status" value="1"/>
</dbReference>
<name>A0ABV4YFD1_9CYAN</name>
<evidence type="ECO:0000259" key="4">
    <source>
        <dbReference type="PROSITE" id="PS50075"/>
    </source>
</evidence>
<dbReference type="Pfam" id="PF18563">
    <property type="entry name" value="TubC_N"/>
    <property type="match status" value="1"/>
</dbReference>
<dbReference type="Gene3D" id="3.30.559.30">
    <property type="entry name" value="Nonribosomal peptide synthetase, condensation domain"/>
    <property type="match status" value="1"/>
</dbReference>
<organism evidence="5 6">
    <name type="scientific">Floridaenema fluviatile BLCC-F154</name>
    <dbReference type="NCBI Taxonomy" id="3153640"/>
    <lineage>
        <taxon>Bacteria</taxon>
        <taxon>Bacillati</taxon>
        <taxon>Cyanobacteriota</taxon>
        <taxon>Cyanophyceae</taxon>
        <taxon>Oscillatoriophycideae</taxon>
        <taxon>Aerosakkonematales</taxon>
        <taxon>Aerosakkonemataceae</taxon>
        <taxon>Floridanema</taxon>
        <taxon>Floridanema fluviatile</taxon>
    </lineage>
</organism>
<evidence type="ECO:0000313" key="6">
    <source>
        <dbReference type="Proteomes" id="UP001576776"/>
    </source>
</evidence>
<dbReference type="PANTHER" id="PTHR45527:SF1">
    <property type="entry name" value="FATTY ACID SYNTHASE"/>
    <property type="match status" value="1"/>
</dbReference>
<dbReference type="Pfam" id="PF00975">
    <property type="entry name" value="Thioesterase"/>
    <property type="match status" value="1"/>
</dbReference>
<proteinExistence type="predicted"/>
<sequence length="1434" mass="163402">MKPIAEFLSELRYLQVKLWIDGGRLRYSAPQGTLTPELLEQMRSRKPEIMAFLEQANPNKPAPIKPISRNQDIPLSFAQQRLWFLDQLEGKSSAYNMQMALRLKGNLNVAALEQTLHSIVERHETLRTNFVTRNGTPQAIVHTTFNFSLPLIDLQNRSETERESKAQQLINQEYLQPFNLEKDSLFRATLLKLQDQDHILIIILHHIISDGWSMNLLRQELQTFYTAFSQGKPSPLPDLSIQYADFAAWQREELAKEISQQHLPYWKQQLQGAPPLLELPLDCPRPTIQTFTGAKYYHQLSPLLYDNLKNLSQNEGVTLFMTLLAAFKVLLYRYTGAEDLVVGTPVAGRNRSEVEQLIGFFINTVVLRTQLDGNASFRELLSRVKGVTLGAYEHQEMPFEKLVEELQPERSLSYNPLFQVWFNMVNLQSKALELPDLTVELLSSSEAASKFDITLYLREQSEGISLQWVYNQDLFNLETIQVMAERFQSLLVSIVANPNQAISNLSILSSAERLRLQNCKNLVTPDRSFIEFPKAAIEQSIPDRFSEQVDKYPDRIAVSTKNYQWTYRNLNDRANAIAQFILKHYGNSDERIALLLEHDAPAIAAILGVLKAGKTYVPLDPTYPQLRLTYILENSQATALLSNRQNLALAEQLTQEKIPSIDLDEIDFSLTNNEVQNTISPDTLAYILYTSGSTGQPKGVVQNHRNVLHFIRNYTNNLHIAFSDRLTLLSSYSFDAAVIDIFGALLNGATLYPIDIKEEGLTDLAEWLEAREITIYHSTPTVYRQFLQIFSANSLEKTRFSQLRLIVLGGEEVVKSDVELYQKYFADRCILVNGLGSTESSFNLQYLIDKNTQITQPLVPVGYPFDDTEILLLNEAGNVTDLCGEIAIRSPHIALGYWQNPALTQAAFLADPQGGNHRIYRTGDLGRLRVDGTIEFLGRRDFQVKIRGLRIELGEIEANLAQHPSVKETVVIADRESSEYKRLIAYVIAHPDSVPTVAELRNFLQDRLPSYMIPAAFVMLDALPLTPNGKINRRALPAPDLQAQKSTKTLIPPRNDLELRLVKIWEKVLGVQPIGIQDDFFELGGHSLIAIQLFSQIHQLIGADIPLATLFKAPTIEKLARLISQEGWSTPWLSLVPIKTEGSQLPFFFHGGAADAMTWARFGRQLSSDRPFYGLQLPALDGKQEFQDSVEEIAADCLKEIRTIQPNGPYLLGGHCFGGTIAFEIAQQLLDRGEEVVFLALVDAYAPKSVPNDRLLWRMRANFHKWYFLLYKTYYYHADELRKRPLVGKLTYLSNWLGNKLARKSQIKINFQSKKSPNNINLKREQPENKSHLSQHDDRFVPYEIRYHQAHQANREVKTKYSPQIYSGRITLFRAKMQKLDWYFGQELGWSDLVESGIECHEIPGLNGNLFNQRSLPLLVEKVRDCLEKVQKVD</sequence>
<dbReference type="NCBIfam" id="TIGR01733">
    <property type="entry name" value="AA-adenyl-dom"/>
    <property type="match status" value="1"/>
</dbReference>
<evidence type="ECO:0000256" key="1">
    <source>
        <dbReference type="ARBA" id="ARBA00001957"/>
    </source>
</evidence>
<dbReference type="Gene3D" id="3.40.50.12780">
    <property type="entry name" value="N-terminal domain of ligase-like"/>
    <property type="match status" value="1"/>
</dbReference>
<dbReference type="PROSITE" id="PS50075">
    <property type="entry name" value="CARRIER"/>
    <property type="match status" value="1"/>
</dbReference>
<evidence type="ECO:0000256" key="3">
    <source>
        <dbReference type="ARBA" id="ARBA00022553"/>
    </source>
</evidence>
<dbReference type="InterPro" id="IPR042099">
    <property type="entry name" value="ANL_N_sf"/>
</dbReference>
<comment type="caution">
    <text evidence="5">The sequence shown here is derived from an EMBL/GenBank/DDBJ whole genome shotgun (WGS) entry which is preliminary data.</text>
</comment>
<dbReference type="Pfam" id="PF13193">
    <property type="entry name" value="AMP-binding_C"/>
    <property type="match status" value="1"/>
</dbReference>